<dbReference type="RefSeq" id="WP_151423564.1">
    <property type="nucleotide sequence ID" value="NZ_WBJX01000002.1"/>
</dbReference>
<reference evidence="10 11" key="1">
    <citation type="submission" date="2019-09" db="EMBL/GenBank/DDBJ databases">
        <title>Phylogeny of genus Pseudoclavibacter and closely related genus.</title>
        <authorList>
            <person name="Li Y."/>
        </authorList>
    </citation>
    <scope>NUCLEOTIDE SEQUENCE [LARGE SCALE GENOMIC DNA]</scope>
    <source>
        <strain evidence="10 11">THG-MD12</strain>
    </source>
</reference>
<accession>A0A7J5B3F6</accession>
<dbReference type="SUPFAM" id="SSF52949">
    <property type="entry name" value="Macro domain-like"/>
    <property type="match status" value="1"/>
</dbReference>
<feature type="binding site" evidence="8">
    <location>
        <position position="331"/>
    </location>
    <ligand>
        <name>Mn(2+)</name>
        <dbReference type="ChEBI" id="CHEBI:29035"/>
        <label>2</label>
    </ligand>
</feature>
<dbReference type="GO" id="GO:0006508">
    <property type="term" value="P:proteolysis"/>
    <property type="evidence" value="ECO:0007669"/>
    <property type="project" value="UniProtKB-KW"/>
</dbReference>
<feature type="domain" description="Cytosol aminopeptidase" evidence="9">
    <location>
        <begin position="327"/>
        <end position="334"/>
    </location>
</feature>
<dbReference type="PROSITE" id="PS00631">
    <property type="entry name" value="CYTOSOL_AP"/>
    <property type="match status" value="1"/>
</dbReference>
<dbReference type="InterPro" id="IPR023042">
    <property type="entry name" value="Peptidase_M17_leu_NH2_pept"/>
</dbReference>
<dbReference type="InterPro" id="IPR043472">
    <property type="entry name" value="Macro_dom-like"/>
</dbReference>
<feature type="binding site" evidence="8">
    <location>
        <position position="270"/>
    </location>
    <ligand>
        <name>Mn(2+)</name>
        <dbReference type="ChEBI" id="CHEBI:29035"/>
        <label>2</label>
    </ligand>
</feature>
<evidence type="ECO:0000259" key="9">
    <source>
        <dbReference type="PROSITE" id="PS00631"/>
    </source>
</evidence>
<dbReference type="CDD" id="cd00433">
    <property type="entry name" value="Peptidase_M17"/>
    <property type="match status" value="1"/>
</dbReference>
<feature type="binding site" evidence="8">
    <location>
        <position position="329"/>
    </location>
    <ligand>
        <name>Mn(2+)</name>
        <dbReference type="ChEBI" id="CHEBI:29035"/>
        <label>1</label>
    </ligand>
</feature>
<dbReference type="AlphaFoldDB" id="A0A7J5B3F6"/>
<comment type="catalytic activity">
    <reaction evidence="2 8">
        <text>Release of an N-terminal amino acid, preferentially leucine, but not glutamic or aspartic acids.</text>
        <dbReference type="EC" id="3.4.11.10"/>
    </reaction>
</comment>
<keyword evidence="8" id="KW-0963">Cytoplasm</keyword>
<feature type="binding site" evidence="8">
    <location>
        <position position="252"/>
    </location>
    <ligand>
        <name>Mn(2+)</name>
        <dbReference type="ChEBI" id="CHEBI:29035"/>
        <label>2</label>
    </ligand>
</feature>
<evidence type="ECO:0000256" key="3">
    <source>
        <dbReference type="ARBA" id="ARBA00009528"/>
    </source>
</evidence>
<evidence type="ECO:0000256" key="1">
    <source>
        <dbReference type="ARBA" id="ARBA00000135"/>
    </source>
</evidence>
<comment type="similarity">
    <text evidence="3 8">Belongs to the peptidase M17 family.</text>
</comment>
<feature type="binding site" evidence="8">
    <location>
        <position position="247"/>
    </location>
    <ligand>
        <name>Mn(2+)</name>
        <dbReference type="ChEBI" id="CHEBI:29035"/>
        <label>2</label>
    </ligand>
</feature>
<keyword evidence="6 8" id="KW-0378">Hydrolase</keyword>
<comment type="function">
    <text evidence="7 8">Presumably involved in the processing and regular turnover of intracellular proteins. Catalyzes the removal of unsubstituted N-terminal amino acids from various peptides.</text>
</comment>
<keyword evidence="8" id="KW-0479">Metal-binding</keyword>
<dbReference type="GO" id="GO:0005737">
    <property type="term" value="C:cytoplasm"/>
    <property type="evidence" value="ECO:0007669"/>
    <property type="project" value="UniProtKB-SubCell"/>
</dbReference>
<keyword evidence="5 8" id="KW-0645">Protease</keyword>
<dbReference type="InterPro" id="IPR008283">
    <property type="entry name" value="Peptidase_M17_N"/>
</dbReference>
<dbReference type="NCBIfam" id="NF002073">
    <property type="entry name" value="PRK00913.1-2"/>
    <property type="match status" value="1"/>
</dbReference>
<dbReference type="InterPro" id="IPR000819">
    <property type="entry name" value="Peptidase_M17_C"/>
</dbReference>
<dbReference type="EMBL" id="WBJX01000002">
    <property type="protein sequence ID" value="KAB1638540.1"/>
    <property type="molecule type" value="Genomic_DNA"/>
</dbReference>
<dbReference type="Pfam" id="PF00883">
    <property type="entry name" value="Peptidase_M17"/>
    <property type="match status" value="1"/>
</dbReference>
<dbReference type="EC" id="3.4.11.10" evidence="8"/>
<feature type="binding site" evidence="8">
    <location>
        <position position="252"/>
    </location>
    <ligand>
        <name>Mn(2+)</name>
        <dbReference type="ChEBI" id="CHEBI:29035"/>
        <label>1</label>
    </ligand>
</feature>
<evidence type="ECO:0000256" key="8">
    <source>
        <dbReference type="HAMAP-Rule" id="MF_00181"/>
    </source>
</evidence>
<dbReference type="GO" id="GO:0070006">
    <property type="term" value="F:metalloaminopeptidase activity"/>
    <property type="evidence" value="ECO:0007669"/>
    <property type="project" value="InterPro"/>
</dbReference>
<evidence type="ECO:0000313" key="11">
    <source>
        <dbReference type="Proteomes" id="UP000490386"/>
    </source>
</evidence>
<organism evidence="10 11">
    <name type="scientific">Pseudoclavibacter terrae</name>
    <dbReference type="NCBI Taxonomy" id="1530195"/>
    <lineage>
        <taxon>Bacteria</taxon>
        <taxon>Bacillati</taxon>
        <taxon>Actinomycetota</taxon>
        <taxon>Actinomycetes</taxon>
        <taxon>Micrococcales</taxon>
        <taxon>Microbacteriaceae</taxon>
        <taxon>Pseudoclavibacter</taxon>
    </lineage>
</organism>
<dbReference type="PANTHER" id="PTHR11963">
    <property type="entry name" value="LEUCINE AMINOPEPTIDASE-RELATED"/>
    <property type="match status" value="1"/>
</dbReference>
<keyword evidence="11" id="KW-1185">Reference proteome</keyword>
<evidence type="ECO:0000256" key="5">
    <source>
        <dbReference type="ARBA" id="ARBA00022670"/>
    </source>
</evidence>
<keyword evidence="4 8" id="KW-0031">Aminopeptidase</keyword>
<comment type="caution">
    <text evidence="10">The sequence shown here is derived from an EMBL/GenBank/DDBJ whole genome shotgun (WGS) entry which is preliminary data.</text>
</comment>
<dbReference type="GO" id="GO:0030145">
    <property type="term" value="F:manganese ion binding"/>
    <property type="evidence" value="ECO:0007669"/>
    <property type="project" value="UniProtKB-UniRule"/>
</dbReference>
<evidence type="ECO:0000256" key="4">
    <source>
        <dbReference type="ARBA" id="ARBA00022438"/>
    </source>
</evidence>
<feature type="active site" evidence="8">
    <location>
        <position position="333"/>
    </location>
</feature>
<protein>
    <recommendedName>
        <fullName evidence="8">Probable cytosol aminopeptidase</fullName>
        <ecNumber evidence="8">3.4.11.1</ecNumber>
    </recommendedName>
    <alternativeName>
        <fullName evidence="8">Leucine aminopeptidase</fullName>
        <shortName evidence="8">LAP</shortName>
        <ecNumber evidence="8">3.4.11.10</ecNumber>
    </alternativeName>
    <alternativeName>
        <fullName evidence="8">Leucyl aminopeptidase</fullName>
    </alternativeName>
</protein>
<dbReference type="Pfam" id="PF02789">
    <property type="entry name" value="Peptidase_M17_N"/>
    <property type="match status" value="1"/>
</dbReference>
<feature type="binding site" evidence="8">
    <location>
        <position position="331"/>
    </location>
    <ligand>
        <name>Mn(2+)</name>
        <dbReference type="ChEBI" id="CHEBI:29035"/>
        <label>1</label>
    </ligand>
</feature>
<sequence length="488" mass="50257">MTHAILELAESAPDAQLLVLPVLRLDDALTISAPPGLPDLGPSLEATGFRGKSGETQKIAVPHEGGVRAAIALGLGDGSDEEQARRAGGALARAAGTSAVAIDADALEPAIRQAVLLGALLASYRFTAYKSELDDDALTTITVVTGDRDRAAAENARATTLANAVALVQDAVNTPPNDLPPAALADIALRVAHENGFESRVWDEQQLRDGGYGGLTAVGQGSSRGPRLVRLAYRPEGAELHIALVGKGITFDTGGLSLKPAASMVGMKFDMAGAATIIGVLQAAAELGIQVAVTGWLCIAENMPSSTATRPDDVVTIYGGKTVEITNTDAEGRIVMADGIAAASEEHPDLIIDIATLTGAQVVALGDRTTAVMGNDDAWIRSVVDASRSVGEPSWAMPIPEEVGDTLKSPVADLANMRSGNRSAGMLVAAAFLERFVGDRADGSGALPWVHLDIAGPSNNESAAYGYVPKGATGVMLRTLIALLEARA</sequence>
<gene>
    <name evidence="8" type="primary">pepA</name>
    <name evidence="10" type="ORF">F8O03_09160</name>
</gene>
<evidence type="ECO:0000313" key="10">
    <source>
        <dbReference type="EMBL" id="KAB1638540.1"/>
    </source>
</evidence>
<comment type="cofactor">
    <cofactor evidence="8">
        <name>Mn(2+)</name>
        <dbReference type="ChEBI" id="CHEBI:29035"/>
    </cofactor>
    <text evidence="8">Binds 2 manganese ions per subunit.</text>
</comment>
<evidence type="ECO:0000256" key="7">
    <source>
        <dbReference type="ARBA" id="ARBA00049972"/>
    </source>
</evidence>
<dbReference type="SUPFAM" id="SSF53187">
    <property type="entry name" value="Zn-dependent exopeptidases"/>
    <property type="match status" value="1"/>
</dbReference>
<dbReference type="Proteomes" id="UP000490386">
    <property type="component" value="Unassembled WGS sequence"/>
</dbReference>
<comment type="catalytic activity">
    <reaction evidence="1 8">
        <text>Release of an N-terminal amino acid, Xaa-|-Yaa-, in which Xaa is preferably Leu, but may be other amino acids including Pro although not Arg or Lys, and Yaa may be Pro. Amino acid amides and methyl esters are also readily hydrolyzed, but rates on arylamides are exceedingly low.</text>
        <dbReference type="EC" id="3.4.11.1"/>
    </reaction>
</comment>
<dbReference type="Gene3D" id="3.40.220.10">
    <property type="entry name" value="Leucine Aminopeptidase, subunit E, domain 1"/>
    <property type="match status" value="1"/>
</dbReference>
<evidence type="ECO:0000256" key="2">
    <source>
        <dbReference type="ARBA" id="ARBA00000967"/>
    </source>
</evidence>
<dbReference type="InterPro" id="IPR011356">
    <property type="entry name" value="Leucine_aapep/pepB"/>
</dbReference>
<dbReference type="Gene3D" id="3.40.630.10">
    <property type="entry name" value="Zn peptidases"/>
    <property type="match status" value="1"/>
</dbReference>
<dbReference type="EC" id="3.4.11.1" evidence="8"/>
<keyword evidence="8" id="KW-0464">Manganese</keyword>
<dbReference type="HAMAP" id="MF_00181">
    <property type="entry name" value="Cytosol_peptidase_M17"/>
    <property type="match status" value="1"/>
</dbReference>
<evidence type="ECO:0000256" key="6">
    <source>
        <dbReference type="ARBA" id="ARBA00022801"/>
    </source>
</evidence>
<dbReference type="OrthoDB" id="9809354at2"/>
<name>A0A7J5B3F6_9MICO</name>
<proteinExistence type="inferred from homology"/>
<dbReference type="PRINTS" id="PR00481">
    <property type="entry name" value="LAMNOPPTDASE"/>
</dbReference>
<feature type="active site" evidence="8">
    <location>
        <position position="259"/>
    </location>
</feature>
<comment type="subcellular location">
    <subcellularLocation>
        <location evidence="8">Cytoplasm</location>
    </subcellularLocation>
</comment>
<dbReference type="PANTHER" id="PTHR11963:SF23">
    <property type="entry name" value="CYTOSOL AMINOPEPTIDASE"/>
    <property type="match status" value="1"/>
</dbReference>